<sequence>MQTIPQSAVNKNSLAAIPLFILMAQFIMHSGALNGLFESARVLVGRIPGGTAHAAVGAGAVFASVSGSSTAAAATLAHTSTVKLIEQGYDRKLSAGVVAAAGTLAAMIPPSVLLVFYAITAETGVGPTLVAGFIPGLLVAASLIVAVAIIIKAREGAAPRGESSTWSEKLRSLKALLPILVLFVVVVGLVFLGITTATEAAAIGALGGLLLMIIRGKFTRQNMKEALSESVSSSVMILTIVLAAHVFGHFIVESGITPRIVEGISGLPIPPLAIVGVIALGYLVLGFFMDQLAIIALTVPVTLPVVEALGFDPIWFGIVVILLAEVGLITPPLGLNVFVVARASRMPLETVFAGSIPFVFAILAVGLLLFFFPQLVLFLPELM</sequence>
<accession>N1V686</accession>
<dbReference type="GO" id="GO:0005886">
    <property type="term" value="C:plasma membrane"/>
    <property type="evidence" value="ECO:0007669"/>
    <property type="project" value="UniProtKB-SubCell"/>
</dbReference>
<evidence type="ECO:0000256" key="6">
    <source>
        <dbReference type="ARBA" id="ARBA00023136"/>
    </source>
</evidence>
<keyword evidence="2" id="KW-1003">Cell membrane</keyword>
<name>N1V686_9MICC</name>
<feature type="transmembrane region" description="Helical" evidence="7">
    <location>
        <begin position="12"/>
        <end position="32"/>
    </location>
</feature>
<feature type="transmembrane region" description="Helical" evidence="7">
    <location>
        <begin position="230"/>
        <end position="252"/>
    </location>
</feature>
<evidence type="ECO:0000256" key="1">
    <source>
        <dbReference type="ARBA" id="ARBA00004429"/>
    </source>
</evidence>
<dbReference type="InterPro" id="IPR010656">
    <property type="entry name" value="DctM"/>
</dbReference>
<dbReference type="GO" id="GO:0022857">
    <property type="term" value="F:transmembrane transporter activity"/>
    <property type="evidence" value="ECO:0007669"/>
    <property type="project" value="TreeGrafter"/>
</dbReference>
<evidence type="ECO:0000313" key="10">
    <source>
        <dbReference type="Proteomes" id="UP000010729"/>
    </source>
</evidence>
<dbReference type="AlphaFoldDB" id="N1V686"/>
<dbReference type="NCBIfam" id="TIGR00786">
    <property type="entry name" value="dctM"/>
    <property type="match status" value="1"/>
</dbReference>
<evidence type="ECO:0000256" key="5">
    <source>
        <dbReference type="ARBA" id="ARBA00022989"/>
    </source>
</evidence>
<comment type="subcellular location">
    <subcellularLocation>
        <location evidence="1">Cell inner membrane</location>
        <topology evidence="1">Multi-pass membrane protein</topology>
    </subcellularLocation>
</comment>
<feature type="transmembrane region" description="Helical" evidence="7">
    <location>
        <begin position="172"/>
        <end position="194"/>
    </location>
</feature>
<feature type="transmembrane region" description="Helical" evidence="7">
    <location>
        <begin position="292"/>
        <end position="309"/>
    </location>
</feature>
<organism evidence="9 10">
    <name type="scientific">Arthrobacter crystallopoietes BAB-32</name>
    <dbReference type="NCBI Taxonomy" id="1246476"/>
    <lineage>
        <taxon>Bacteria</taxon>
        <taxon>Bacillati</taxon>
        <taxon>Actinomycetota</taxon>
        <taxon>Actinomycetes</taxon>
        <taxon>Micrococcales</taxon>
        <taxon>Micrococcaceae</taxon>
        <taxon>Crystallibacter</taxon>
    </lineage>
</organism>
<keyword evidence="3" id="KW-0997">Cell inner membrane</keyword>
<dbReference type="Pfam" id="PF06808">
    <property type="entry name" value="DctM"/>
    <property type="match status" value="1"/>
</dbReference>
<dbReference type="EMBL" id="ANPE02000070">
    <property type="protein sequence ID" value="EMY35534.1"/>
    <property type="molecule type" value="Genomic_DNA"/>
</dbReference>
<dbReference type="PANTHER" id="PTHR33362:SF5">
    <property type="entry name" value="C4-DICARBOXYLATE TRAP TRANSPORTER LARGE PERMEASE PROTEIN DCTM"/>
    <property type="match status" value="1"/>
</dbReference>
<evidence type="ECO:0000256" key="3">
    <source>
        <dbReference type="ARBA" id="ARBA00022519"/>
    </source>
</evidence>
<evidence type="ECO:0000256" key="7">
    <source>
        <dbReference type="SAM" id="Phobius"/>
    </source>
</evidence>
<evidence type="ECO:0000313" key="9">
    <source>
        <dbReference type="EMBL" id="EMY35534.1"/>
    </source>
</evidence>
<protein>
    <submittedName>
        <fullName evidence="9">TRAP dicarboxylate transporter subunit</fullName>
    </submittedName>
</protein>
<keyword evidence="6 7" id="KW-0472">Membrane</keyword>
<feature type="domain" description="TRAP C4-dicarboxylate transport system permease DctM subunit" evidence="8">
    <location>
        <begin position="8"/>
        <end position="375"/>
    </location>
</feature>
<feature type="transmembrane region" description="Helical" evidence="7">
    <location>
        <begin position="131"/>
        <end position="151"/>
    </location>
</feature>
<comment type="caution">
    <text evidence="9">The sequence shown here is derived from an EMBL/GenBank/DDBJ whole genome shotgun (WGS) entry which is preliminary data.</text>
</comment>
<keyword evidence="4 7" id="KW-0812">Transmembrane</keyword>
<evidence type="ECO:0000256" key="2">
    <source>
        <dbReference type="ARBA" id="ARBA00022475"/>
    </source>
</evidence>
<proteinExistence type="predicted"/>
<feature type="transmembrane region" description="Helical" evidence="7">
    <location>
        <begin position="97"/>
        <end position="119"/>
    </location>
</feature>
<feature type="transmembrane region" description="Helical" evidence="7">
    <location>
        <begin position="351"/>
        <end position="373"/>
    </location>
</feature>
<dbReference type="PANTHER" id="PTHR33362">
    <property type="entry name" value="SIALIC ACID TRAP TRANSPORTER PERMEASE PROTEIN SIAT-RELATED"/>
    <property type="match status" value="1"/>
</dbReference>
<evidence type="ECO:0000256" key="4">
    <source>
        <dbReference type="ARBA" id="ARBA00022692"/>
    </source>
</evidence>
<gene>
    <name evidence="9" type="ORF">D477_003788</name>
</gene>
<dbReference type="PIRSF" id="PIRSF006066">
    <property type="entry name" value="HI0050"/>
    <property type="match status" value="1"/>
</dbReference>
<dbReference type="InterPro" id="IPR004681">
    <property type="entry name" value="TRAP_DctM"/>
</dbReference>
<keyword evidence="5 7" id="KW-1133">Transmembrane helix</keyword>
<keyword evidence="10" id="KW-1185">Reference proteome</keyword>
<evidence type="ECO:0000259" key="8">
    <source>
        <dbReference type="Pfam" id="PF06808"/>
    </source>
</evidence>
<feature type="transmembrane region" description="Helical" evidence="7">
    <location>
        <begin position="315"/>
        <end position="339"/>
    </location>
</feature>
<feature type="transmembrane region" description="Helical" evidence="7">
    <location>
        <begin position="264"/>
        <end position="285"/>
    </location>
</feature>
<reference evidence="9 10" key="1">
    <citation type="journal article" date="2013" name="Genome Announc.">
        <title>Draft Genome Sequence of Arthrobacter crystallopoietes Strain BAB-32, Revealing Genes for Bioremediation.</title>
        <authorList>
            <person name="Joshi M.N."/>
            <person name="Pandit A.S."/>
            <person name="Sharma A."/>
            <person name="Pandya R.V."/>
            <person name="Desai S.M."/>
            <person name="Saxena A.K."/>
            <person name="Bagatharia S.B."/>
        </authorList>
    </citation>
    <scope>NUCLEOTIDE SEQUENCE [LARGE SCALE GENOMIC DNA]</scope>
    <source>
        <strain evidence="9 10">BAB-32</strain>
    </source>
</reference>
<dbReference type="Proteomes" id="UP000010729">
    <property type="component" value="Unassembled WGS sequence"/>
</dbReference>
<feature type="transmembrane region" description="Helical" evidence="7">
    <location>
        <begin position="200"/>
        <end position="218"/>
    </location>
</feature>